<keyword evidence="2" id="KW-1003">Cell membrane</keyword>
<evidence type="ECO:0000259" key="7">
    <source>
        <dbReference type="PROSITE" id="PS50156"/>
    </source>
</evidence>
<feature type="transmembrane region" description="Helical" evidence="6">
    <location>
        <begin position="324"/>
        <end position="345"/>
    </location>
</feature>
<evidence type="ECO:0000313" key="9">
    <source>
        <dbReference type="Proteomes" id="UP000190675"/>
    </source>
</evidence>
<dbReference type="Proteomes" id="UP000190675">
    <property type="component" value="Chromosome I"/>
</dbReference>
<dbReference type="EMBL" id="LT670818">
    <property type="protein sequence ID" value="SHH54573.1"/>
    <property type="molecule type" value="Genomic_DNA"/>
</dbReference>
<gene>
    <name evidence="8" type="ORF">SAMN05444169_7998</name>
</gene>
<evidence type="ECO:0000256" key="5">
    <source>
        <dbReference type="ARBA" id="ARBA00023136"/>
    </source>
</evidence>
<organism evidence="8 9">
    <name type="scientific">Bradyrhizobium erythrophlei</name>
    <dbReference type="NCBI Taxonomy" id="1437360"/>
    <lineage>
        <taxon>Bacteria</taxon>
        <taxon>Pseudomonadati</taxon>
        <taxon>Pseudomonadota</taxon>
        <taxon>Alphaproteobacteria</taxon>
        <taxon>Hyphomicrobiales</taxon>
        <taxon>Nitrobacteraceae</taxon>
        <taxon>Bradyrhizobium</taxon>
    </lineage>
</organism>
<feature type="transmembrane region" description="Helical" evidence="6">
    <location>
        <begin position="476"/>
        <end position="496"/>
    </location>
</feature>
<dbReference type="PANTHER" id="PTHR33406:SF13">
    <property type="entry name" value="MEMBRANE PROTEIN YDFJ"/>
    <property type="match status" value="1"/>
</dbReference>
<evidence type="ECO:0000256" key="2">
    <source>
        <dbReference type="ARBA" id="ARBA00022475"/>
    </source>
</evidence>
<feature type="transmembrane region" description="Helical" evidence="6">
    <location>
        <begin position="426"/>
        <end position="450"/>
    </location>
</feature>
<dbReference type="InterPro" id="IPR000731">
    <property type="entry name" value="SSD"/>
</dbReference>
<evidence type="ECO:0000256" key="3">
    <source>
        <dbReference type="ARBA" id="ARBA00022692"/>
    </source>
</evidence>
<keyword evidence="4 6" id="KW-1133">Transmembrane helix</keyword>
<dbReference type="InterPro" id="IPR004869">
    <property type="entry name" value="MMPL_dom"/>
</dbReference>
<proteinExistence type="predicted"/>
<reference evidence="8 9" key="1">
    <citation type="submission" date="2016-11" db="EMBL/GenBank/DDBJ databases">
        <authorList>
            <person name="Jaros S."/>
            <person name="Januszkiewicz K."/>
            <person name="Wedrychowicz H."/>
        </authorList>
    </citation>
    <scope>NUCLEOTIDE SEQUENCE [LARGE SCALE GENOMIC DNA]</scope>
    <source>
        <strain evidence="8 9">GAS242</strain>
    </source>
</reference>
<feature type="transmembrane region" description="Helical" evidence="6">
    <location>
        <begin position="395"/>
        <end position="414"/>
    </location>
</feature>
<feature type="transmembrane region" description="Helical" evidence="6">
    <location>
        <begin position="298"/>
        <end position="317"/>
    </location>
</feature>
<dbReference type="NCBIfam" id="TIGR03480">
    <property type="entry name" value="HpnN"/>
    <property type="match status" value="1"/>
</dbReference>
<dbReference type="AlphaFoldDB" id="A0A1M5TW15"/>
<evidence type="ECO:0000256" key="4">
    <source>
        <dbReference type="ARBA" id="ARBA00022989"/>
    </source>
</evidence>
<comment type="subcellular location">
    <subcellularLocation>
        <location evidence="1">Cell membrane</location>
        <topology evidence="1">Multi-pass membrane protein</topology>
    </subcellularLocation>
</comment>
<protein>
    <recommendedName>
        <fullName evidence="7">SSD domain-containing protein</fullName>
    </recommendedName>
</protein>
<dbReference type="Gene3D" id="1.20.1640.10">
    <property type="entry name" value="Multidrug efflux transporter AcrB transmembrane domain"/>
    <property type="match status" value="2"/>
</dbReference>
<feature type="domain" description="SSD" evidence="7">
    <location>
        <begin position="323"/>
        <end position="449"/>
    </location>
</feature>
<feature type="transmembrane region" description="Helical" evidence="6">
    <location>
        <begin position="737"/>
        <end position="757"/>
    </location>
</feature>
<keyword evidence="3 6" id="KW-0812">Transmembrane</keyword>
<name>A0A1M5TW15_9BRAD</name>
<sequence length="899" mass="95810">MRARTNLPAAALVARFLFCLREGAAMINSVIVRIVDTCANYRWTTIIAGTLLMLGAGAFAAAKFSINTDVEGLISQDLPWHQRQLKMSEAFPQNGISVVVKAPTTENAELATNALAERLAKQRDLFPLVGQPDSGEFFERNGLLFGSPAEVRKSAEGLTNAQPLIATLAGDPSLRGVMKALSFGAEGVRGGGIKLDQLAWPLSLADQTLSDVLAGRPATFSWQELLQGHKLPADQLRHFIEVQPTLDFSQLQPGHRATEGIRRAASDLALKDKFGATVELTGQVPMNDDQFSVIRQSAVRDTLTAVLGVLIVLWLALRSLKIIAAVFFSLMVGLAATAAVGLALVGSFNLISIAFFVLFVGLGVDFGIQFSVRYRSERHQHQGLREALRWAARKAGDPLALAAAATAVGFLSFLPTSYRGLSELGLIAGCGMLIAFLCSITLVPAMLALLDPPGEAAAVGFRRLAPLDDLLQRHRVAIIAGTILVVLAGTPLLWHLRFDFNPVDLQPPNSPSVVTYRQLQSDPQTSGNDAEVLTPSLEQADATARRLAALPEVSRVLTLSNFISADQDQKIAALKAASRRLGGALNPQRQQPAPSDQDNVAAIQRAAEDLAQAAGHATGASADSARHVSDLLKRLAAADAGVRAKAEAALVPPLTYDLDWLRKSLAPTPVTIQTLPPNLVRDWVLPDGRARVQALPKGDPGDINVLQNFATAVLRAEPTATGAAVSYYESGRAITTAFIEAAILALAAIAILLFIALRRATDVLLTLVPLLLAGAVTLQICVLDGIALNFANIIALPLLLGVGVAFKIYYIMAWRAGKTGLLESALTRAVVFSAMTNAMAFGSMWASNYPGMSSMGKLMALALLCTMAAAVLFQPVLMGRPRQVQKHSDEAPDLREAAE</sequence>
<feature type="transmembrane region" description="Helical" evidence="6">
    <location>
        <begin position="764"/>
        <end position="787"/>
    </location>
</feature>
<dbReference type="Pfam" id="PF03176">
    <property type="entry name" value="MMPL"/>
    <property type="match status" value="1"/>
</dbReference>
<feature type="transmembrane region" description="Helical" evidence="6">
    <location>
        <begin position="858"/>
        <end position="877"/>
    </location>
</feature>
<dbReference type="SUPFAM" id="SSF82866">
    <property type="entry name" value="Multidrug efflux transporter AcrB transmembrane domain"/>
    <property type="match status" value="2"/>
</dbReference>
<evidence type="ECO:0000256" key="6">
    <source>
        <dbReference type="SAM" id="Phobius"/>
    </source>
</evidence>
<keyword evidence="5 6" id="KW-0472">Membrane</keyword>
<feature type="transmembrane region" description="Helical" evidence="6">
    <location>
        <begin position="793"/>
        <end position="813"/>
    </location>
</feature>
<dbReference type="GO" id="GO:0005886">
    <property type="term" value="C:plasma membrane"/>
    <property type="evidence" value="ECO:0007669"/>
    <property type="project" value="UniProtKB-SubCell"/>
</dbReference>
<evidence type="ECO:0000256" key="1">
    <source>
        <dbReference type="ARBA" id="ARBA00004651"/>
    </source>
</evidence>
<feature type="transmembrane region" description="Helical" evidence="6">
    <location>
        <begin position="351"/>
        <end position="374"/>
    </location>
</feature>
<dbReference type="PROSITE" id="PS50156">
    <property type="entry name" value="SSD"/>
    <property type="match status" value="1"/>
</dbReference>
<accession>A0A1M5TW15</accession>
<evidence type="ECO:0000313" key="8">
    <source>
        <dbReference type="EMBL" id="SHH54573.1"/>
    </source>
</evidence>
<dbReference type="PANTHER" id="PTHR33406">
    <property type="entry name" value="MEMBRANE PROTEIN MJ1562-RELATED"/>
    <property type="match status" value="1"/>
</dbReference>
<dbReference type="InterPro" id="IPR050545">
    <property type="entry name" value="Mycobact_MmpL"/>
</dbReference>
<feature type="transmembrane region" description="Helical" evidence="6">
    <location>
        <begin position="825"/>
        <end position="846"/>
    </location>
</feature>
<dbReference type="InterPro" id="IPR017841">
    <property type="entry name" value="Hopanoid_biosynth_HpnN"/>
</dbReference>